<gene>
    <name evidence="1" type="ORF">NG743_25245</name>
</gene>
<dbReference type="Pfam" id="PF25734">
    <property type="entry name" value="RelB_like_antitoxin"/>
    <property type="match status" value="1"/>
</dbReference>
<reference evidence="1" key="1">
    <citation type="submission" date="2022-06" db="EMBL/GenBank/DDBJ databases">
        <title>Nostosin G and Spiroidesin B from the Cyanobacterium Dolichospermum sp. NIES-1697.</title>
        <authorList>
            <person name="Phan C.-S."/>
            <person name="Mehjabin J.J."/>
            <person name="Anas A.R.J."/>
            <person name="Hayasaka M."/>
            <person name="Onoki R."/>
            <person name="Wang J."/>
            <person name="Umezawa T."/>
            <person name="Washio K."/>
            <person name="Morikawa M."/>
            <person name="Okino T."/>
        </authorList>
    </citation>
    <scope>NUCLEOTIDE SEQUENCE</scope>
    <source>
        <strain evidence="1">NIES-1697</strain>
    </source>
</reference>
<evidence type="ECO:0000313" key="2">
    <source>
        <dbReference type="Proteomes" id="UP001057561"/>
    </source>
</evidence>
<dbReference type="EMBL" id="CP099464">
    <property type="protein sequence ID" value="UUO15262.1"/>
    <property type="molecule type" value="Genomic_DNA"/>
</dbReference>
<evidence type="ECO:0000313" key="1">
    <source>
        <dbReference type="EMBL" id="UUO15262.1"/>
    </source>
</evidence>
<accession>A0ABY5LTH3</accession>
<name>A0ABY5LTH3_9CYAN</name>
<dbReference type="InterPro" id="IPR057930">
    <property type="entry name" value="Antitoxin_put"/>
</dbReference>
<protein>
    <submittedName>
        <fullName evidence="1">Uncharacterized protein</fullName>
    </submittedName>
</protein>
<organism evidence="1 2">
    <name type="scientific">Dolichospermum heterosporum TAC447</name>
    <dbReference type="NCBI Taxonomy" id="747523"/>
    <lineage>
        <taxon>Bacteria</taxon>
        <taxon>Bacillati</taxon>
        <taxon>Cyanobacteriota</taxon>
        <taxon>Cyanophyceae</taxon>
        <taxon>Nostocales</taxon>
        <taxon>Aphanizomenonaceae</taxon>
        <taxon>Dolichospermum</taxon>
        <taxon>Dolichospermum heterosporum</taxon>
    </lineage>
</organism>
<dbReference type="Proteomes" id="UP001057561">
    <property type="component" value="Chromosome"/>
</dbReference>
<dbReference type="RefSeq" id="WP_035081351.1">
    <property type="nucleotide sequence ID" value="NZ_CP099464.1"/>
</dbReference>
<sequence length="92" mass="10413">MSNLSLEHNQLKQTLKEAIIEIFSENKEEFSAILTEIIKDIALSKSFEPRELTDREKIEDPLLSVIGILSGEPISTDNIDEELYGLGDHNEI</sequence>
<keyword evidence="2" id="KW-1185">Reference proteome</keyword>
<proteinExistence type="predicted"/>